<dbReference type="AlphaFoldDB" id="A0A897N248"/>
<evidence type="ECO:0000313" key="2">
    <source>
        <dbReference type="Proteomes" id="UP000663525"/>
    </source>
</evidence>
<gene>
    <name evidence="1" type="ORF">HSR121_2423</name>
</gene>
<organism evidence="1 2">
    <name type="scientific">Halapricum desulfuricans</name>
    <dbReference type="NCBI Taxonomy" id="2841257"/>
    <lineage>
        <taxon>Archaea</taxon>
        <taxon>Methanobacteriati</taxon>
        <taxon>Methanobacteriota</taxon>
        <taxon>Stenosarchaea group</taxon>
        <taxon>Halobacteria</taxon>
        <taxon>Halobacteriales</taxon>
        <taxon>Haloarculaceae</taxon>
        <taxon>Halapricum</taxon>
    </lineage>
</organism>
<name>A0A897N248_9EURY</name>
<dbReference type="Proteomes" id="UP000663525">
    <property type="component" value="Chromosome"/>
</dbReference>
<reference evidence="1" key="1">
    <citation type="submission" date="2020-11" db="EMBL/GenBank/DDBJ databases">
        <title>Carbohydrate-dependent, anaerobic sulfur respiration: A novel catabolism in halophilic archaea.</title>
        <authorList>
            <person name="Sorokin D.Y."/>
            <person name="Messina E."/>
            <person name="Smedile F."/>
            <person name="La Cono V."/>
            <person name="Hallsworth J.E."/>
            <person name="Yakimov M.M."/>
        </authorList>
    </citation>
    <scope>NUCLEOTIDE SEQUENCE</scope>
    <source>
        <strain evidence="1">HSR12-1</strain>
    </source>
</reference>
<accession>A0A897N248</accession>
<protein>
    <submittedName>
        <fullName evidence="1">Uncharacterized protein</fullName>
    </submittedName>
</protein>
<proteinExistence type="predicted"/>
<dbReference type="EMBL" id="CP064787">
    <property type="protein sequence ID" value="QSG06744.1"/>
    <property type="molecule type" value="Genomic_DNA"/>
</dbReference>
<sequence length="51" mass="6065">MEDVNDRSFLPDQNGPDVRPPCTMLSPSLYWWLYVRKGIWYDGVPDQFEMV</sequence>
<evidence type="ECO:0000313" key="1">
    <source>
        <dbReference type="EMBL" id="QSG06744.1"/>
    </source>
</evidence>